<evidence type="ECO:0000313" key="1">
    <source>
        <dbReference type="EMBL" id="KAF9790780.1"/>
    </source>
</evidence>
<dbReference type="OrthoDB" id="3247418at2759"/>
<reference evidence="1" key="2">
    <citation type="submission" date="2020-11" db="EMBL/GenBank/DDBJ databases">
        <authorList>
            <consortium name="DOE Joint Genome Institute"/>
            <person name="Kuo A."/>
            <person name="Miyauchi S."/>
            <person name="Kiss E."/>
            <person name="Drula E."/>
            <person name="Kohler A."/>
            <person name="Sanchez-Garcia M."/>
            <person name="Andreopoulos B."/>
            <person name="Barry K.W."/>
            <person name="Bonito G."/>
            <person name="Buee M."/>
            <person name="Carver A."/>
            <person name="Chen C."/>
            <person name="Cichocki N."/>
            <person name="Clum A."/>
            <person name="Culley D."/>
            <person name="Crous P.W."/>
            <person name="Fauchery L."/>
            <person name="Girlanda M."/>
            <person name="Hayes R."/>
            <person name="Keri Z."/>
            <person name="Labutti K."/>
            <person name="Lipzen A."/>
            <person name="Lombard V."/>
            <person name="Magnuson J."/>
            <person name="Maillard F."/>
            <person name="Morin E."/>
            <person name="Murat C."/>
            <person name="Nolan M."/>
            <person name="Ohm R."/>
            <person name="Pangilinan J."/>
            <person name="Pereira M."/>
            <person name="Perotto S."/>
            <person name="Peter M."/>
            <person name="Riley R."/>
            <person name="Sitrit Y."/>
            <person name="Stielow B."/>
            <person name="Szollosi G."/>
            <person name="Zifcakova L."/>
            <person name="Stursova M."/>
            <person name="Spatafora J.W."/>
            <person name="Tedersoo L."/>
            <person name="Vaario L.-M."/>
            <person name="Yamada A."/>
            <person name="Yan M."/>
            <person name="Wang P."/>
            <person name="Xu J."/>
            <person name="Bruns T."/>
            <person name="Baldrian P."/>
            <person name="Vilgalys R."/>
            <person name="Henrissat B."/>
            <person name="Grigoriev I.V."/>
            <person name="Hibbett D."/>
            <person name="Nagy L.G."/>
            <person name="Martin F.M."/>
        </authorList>
    </citation>
    <scope>NUCLEOTIDE SEQUENCE</scope>
    <source>
        <strain evidence="1">UH-Tt-Lm1</strain>
    </source>
</reference>
<accession>A0A9P6HN26</accession>
<proteinExistence type="predicted"/>
<protein>
    <submittedName>
        <fullName evidence="1">Uncharacterized protein</fullName>
    </submittedName>
</protein>
<dbReference type="AlphaFoldDB" id="A0A9P6HN26"/>
<dbReference type="EMBL" id="WIUZ02000002">
    <property type="protein sequence ID" value="KAF9790780.1"/>
    <property type="molecule type" value="Genomic_DNA"/>
</dbReference>
<feature type="non-terminal residue" evidence="1">
    <location>
        <position position="1"/>
    </location>
</feature>
<keyword evidence="2" id="KW-1185">Reference proteome</keyword>
<gene>
    <name evidence="1" type="ORF">BJ322DRAFT_999301</name>
</gene>
<sequence length="258" mass="29103">GELEATFTIAICRSSNLQSILDRNDITSDARPLIEAFTKVANEDHRGTCLADETHHPPTKPPKALCLSDDVHQLLVSLLNRRYQTRRFTTIHNSPWFVQPAVLKLDKLSIRGVIYASAESLPRDSNIIFRKPGDPTLWVGKIKTIFSSTNHEAAEIAYLVMEEWLPVMDPAAQQTYQQFGFAGGFLCQNRTTETASVIENCDVVCHFAKTFLGQRNGETFHALPLDKVREFFCFASASYHGPQMLDSYTIPLERNFHS</sequence>
<organism evidence="1 2">
    <name type="scientific">Thelephora terrestris</name>
    <dbReference type="NCBI Taxonomy" id="56493"/>
    <lineage>
        <taxon>Eukaryota</taxon>
        <taxon>Fungi</taxon>
        <taxon>Dikarya</taxon>
        <taxon>Basidiomycota</taxon>
        <taxon>Agaricomycotina</taxon>
        <taxon>Agaricomycetes</taxon>
        <taxon>Thelephorales</taxon>
        <taxon>Thelephoraceae</taxon>
        <taxon>Thelephora</taxon>
    </lineage>
</organism>
<reference evidence="1" key="1">
    <citation type="journal article" date="2020" name="Nat. Commun.">
        <title>Large-scale genome sequencing of mycorrhizal fungi provides insights into the early evolution of symbiotic traits.</title>
        <authorList>
            <person name="Miyauchi S."/>
            <person name="Kiss E."/>
            <person name="Kuo A."/>
            <person name="Drula E."/>
            <person name="Kohler A."/>
            <person name="Sanchez-Garcia M."/>
            <person name="Morin E."/>
            <person name="Andreopoulos B."/>
            <person name="Barry K.W."/>
            <person name="Bonito G."/>
            <person name="Buee M."/>
            <person name="Carver A."/>
            <person name="Chen C."/>
            <person name="Cichocki N."/>
            <person name="Clum A."/>
            <person name="Culley D."/>
            <person name="Crous P.W."/>
            <person name="Fauchery L."/>
            <person name="Girlanda M."/>
            <person name="Hayes R.D."/>
            <person name="Keri Z."/>
            <person name="LaButti K."/>
            <person name="Lipzen A."/>
            <person name="Lombard V."/>
            <person name="Magnuson J."/>
            <person name="Maillard F."/>
            <person name="Murat C."/>
            <person name="Nolan M."/>
            <person name="Ohm R.A."/>
            <person name="Pangilinan J."/>
            <person name="Pereira M.F."/>
            <person name="Perotto S."/>
            <person name="Peter M."/>
            <person name="Pfister S."/>
            <person name="Riley R."/>
            <person name="Sitrit Y."/>
            <person name="Stielow J.B."/>
            <person name="Szollosi G."/>
            <person name="Zifcakova L."/>
            <person name="Stursova M."/>
            <person name="Spatafora J.W."/>
            <person name="Tedersoo L."/>
            <person name="Vaario L.M."/>
            <person name="Yamada A."/>
            <person name="Yan M."/>
            <person name="Wang P."/>
            <person name="Xu J."/>
            <person name="Bruns T."/>
            <person name="Baldrian P."/>
            <person name="Vilgalys R."/>
            <person name="Dunand C."/>
            <person name="Henrissat B."/>
            <person name="Grigoriev I.V."/>
            <person name="Hibbett D."/>
            <person name="Nagy L.G."/>
            <person name="Martin F.M."/>
        </authorList>
    </citation>
    <scope>NUCLEOTIDE SEQUENCE</scope>
    <source>
        <strain evidence="1">UH-Tt-Lm1</strain>
    </source>
</reference>
<name>A0A9P6HN26_9AGAM</name>
<evidence type="ECO:0000313" key="2">
    <source>
        <dbReference type="Proteomes" id="UP000736335"/>
    </source>
</evidence>
<comment type="caution">
    <text evidence="1">The sequence shown here is derived from an EMBL/GenBank/DDBJ whole genome shotgun (WGS) entry which is preliminary data.</text>
</comment>
<dbReference type="Proteomes" id="UP000736335">
    <property type="component" value="Unassembled WGS sequence"/>
</dbReference>